<evidence type="ECO:0000313" key="2">
    <source>
        <dbReference type="Proteomes" id="UP001152320"/>
    </source>
</evidence>
<comment type="caution">
    <text evidence="1">The sequence shown here is derived from an EMBL/GenBank/DDBJ whole genome shotgun (WGS) entry which is preliminary data.</text>
</comment>
<reference evidence="1" key="1">
    <citation type="submission" date="2021-10" db="EMBL/GenBank/DDBJ databases">
        <title>Tropical sea cucumber genome reveals ecological adaptation and Cuvierian tubules defense mechanism.</title>
        <authorList>
            <person name="Chen T."/>
        </authorList>
    </citation>
    <scope>NUCLEOTIDE SEQUENCE</scope>
    <source>
        <strain evidence="1">Nanhai2018</strain>
        <tissue evidence="1">Muscle</tissue>
    </source>
</reference>
<accession>A0A9Q1BTZ1</accession>
<name>A0A9Q1BTZ1_HOLLE</name>
<dbReference type="AlphaFoldDB" id="A0A9Q1BTZ1"/>
<proteinExistence type="predicted"/>
<organism evidence="1 2">
    <name type="scientific">Holothuria leucospilota</name>
    <name type="common">Black long sea cucumber</name>
    <name type="synonym">Mertensiothuria leucospilota</name>
    <dbReference type="NCBI Taxonomy" id="206669"/>
    <lineage>
        <taxon>Eukaryota</taxon>
        <taxon>Metazoa</taxon>
        <taxon>Echinodermata</taxon>
        <taxon>Eleutherozoa</taxon>
        <taxon>Echinozoa</taxon>
        <taxon>Holothuroidea</taxon>
        <taxon>Aspidochirotacea</taxon>
        <taxon>Aspidochirotida</taxon>
        <taxon>Holothuriidae</taxon>
        <taxon>Holothuria</taxon>
    </lineage>
</organism>
<evidence type="ECO:0000313" key="1">
    <source>
        <dbReference type="EMBL" id="KAJ8032604.1"/>
    </source>
</evidence>
<dbReference type="Proteomes" id="UP001152320">
    <property type="component" value="Chromosome 12"/>
</dbReference>
<dbReference type="EMBL" id="JAIZAY010000012">
    <property type="protein sequence ID" value="KAJ8032604.1"/>
    <property type="molecule type" value="Genomic_DNA"/>
</dbReference>
<sequence length="72" mass="8088">MACFPSEATDTTARHNHCCWNEGLCIGRAKEGANRKLLRADIYSSARTESRVFLHPASLTPFGRDSKNYDQN</sequence>
<gene>
    <name evidence="1" type="ORF">HOLleu_26169</name>
</gene>
<keyword evidence="2" id="KW-1185">Reference proteome</keyword>
<protein>
    <submittedName>
        <fullName evidence="1">Uncharacterized protein</fullName>
    </submittedName>
</protein>